<dbReference type="GO" id="GO:0031179">
    <property type="term" value="P:peptide modification"/>
    <property type="evidence" value="ECO:0007669"/>
    <property type="project" value="InterPro"/>
</dbReference>
<accession>A0A9X3RFB1</accession>
<keyword evidence="3" id="KW-1185">Reference proteome</keyword>
<dbReference type="Gene3D" id="1.50.10.20">
    <property type="match status" value="1"/>
</dbReference>
<sequence length="973" mass="108145">MSESPCSQSDFSTYLNPFIKNFRAQLLEDTVGGDAPLFKSYANAAPVVDSACEWLDKRVRWASQRCLIAAFHMWREGTDYVATPDSSEALEKFCSLLRAPRQRKALVDAQFPLLAERLEHIVRSALRSILECLHRFEQDRNRIPEYLNLEVDSSVVGIELHDEETHNEGRSVTFLTLAGRNSSEYADTRKLVYKPRSGQGELAIDRVCQMLGAGRFEHVPPTWDRGDYCWQEFVDECDADQFDPQHFFKSAGRLVTATHILGTTDLHNDNVRCSASSTPMIIDGETAVQLRAPEGVEVDATDILSSGLIPSAQQGLTGWRNFAGLGLSTDEKPTHIVFETVNAGTDAIAFERSEELLPESTVLPRKIVTAEEKTQAFEFLIAEVESIRDRLLYTEGREAVELHQVLEEIQKTLRWRQVIRATSGYQAILDATLMPEATTGKDDPAEMLRSGPSRFNSPRLIGGVEVQQIADLDIPYFQADIEGRLWARKSSANFADNADGTVTPDDPWVYIADQGFSKRLSRPTDRLADFLSADGERQIDVLRTNAEMIVGQVWSDHQALASSWFTSSTFSTTNAWGDPEERTCRPEQKLLAYLQSQETGMLETRRWLCHTIGDNGVRYMLESPSMFYSDGTAWALGLERCYGQPLEHTLLEMLTKHQANPHVWAAFGQGTTLLATGLIEKLNHDEKRQVFDSLGASLEKTLEDSNEDQLGDFFGGWLAPLVFLSKQSSSTRNIALRDLRLVRTLDETELRLLHRIETESDSAELGLAHGLAGTLLAVSSMRRLTGSAADSAATVRVQTEHELARRIASQAALILGDGGVDKPLALCNGASGMMLSLLHGGFGDIGEDLWPEYQKSMEQRIAQLGTSETKAHDISLCHGLAGELFTLRHAERYLGDAGNRGAARELLEELSRLTENVVFTGRGYCGYPNNTRDMGFLNGYGGLFHALYPGYTPERLHHTETPPVPAFVGGRTS</sequence>
<comment type="caution">
    <text evidence="2">The sequence shown here is derived from an EMBL/GenBank/DDBJ whole genome shotgun (WGS) entry which is preliminary data.</text>
</comment>
<organism evidence="2 3">
    <name type="scientific">Corynebacterium evansiae</name>
    <dbReference type="NCBI Taxonomy" id="2913499"/>
    <lineage>
        <taxon>Bacteria</taxon>
        <taxon>Bacillati</taxon>
        <taxon>Actinomycetota</taxon>
        <taxon>Actinomycetes</taxon>
        <taxon>Mycobacteriales</taxon>
        <taxon>Corynebacteriaceae</taxon>
        <taxon>Corynebacterium</taxon>
    </lineage>
</organism>
<protein>
    <submittedName>
        <fullName evidence="2">DUF4135 domain-containing protein</fullName>
    </submittedName>
</protein>
<dbReference type="Proteomes" id="UP001146469">
    <property type="component" value="Unassembled WGS sequence"/>
</dbReference>
<dbReference type="SUPFAM" id="SSF158745">
    <property type="entry name" value="LanC-like"/>
    <property type="match status" value="1"/>
</dbReference>
<reference evidence="2" key="1">
    <citation type="submission" date="2022-02" db="EMBL/GenBank/DDBJ databases">
        <title>Corynebacterium sp. from urogenital microbiome.</title>
        <authorList>
            <person name="Cappelli E.A."/>
            <person name="Ribeiro T.G."/>
            <person name="Peixe L."/>
        </authorList>
    </citation>
    <scope>NUCLEOTIDE SEQUENCE</scope>
    <source>
        <strain evidence="2">C8Ua_174</strain>
    </source>
</reference>
<dbReference type="InterPro" id="IPR025410">
    <property type="entry name" value="Lant_dehyd"/>
</dbReference>
<dbReference type="InterPro" id="IPR007822">
    <property type="entry name" value="LANC-like"/>
</dbReference>
<dbReference type="RefSeq" id="WP_269943908.1">
    <property type="nucleotide sequence ID" value="NZ_JAKMUT010000001.1"/>
</dbReference>
<name>A0A9X3RFB1_9CORY</name>
<dbReference type="AlphaFoldDB" id="A0A9X3RFB1"/>
<evidence type="ECO:0000259" key="1">
    <source>
        <dbReference type="Pfam" id="PF13575"/>
    </source>
</evidence>
<feature type="domain" description="Lantibiotic biosynthesis protein dehydration" evidence="1">
    <location>
        <begin position="111"/>
        <end position="479"/>
    </location>
</feature>
<dbReference type="Pfam" id="PF05147">
    <property type="entry name" value="LANC_like"/>
    <property type="match status" value="1"/>
</dbReference>
<dbReference type="Pfam" id="PF13575">
    <property type="entry name" value="DUF4135"/>
    <property type="match status" value="1"/>
</dbReference>
<evidence type="ECO:0000313" key="3">
    <source>
        <dbReference type="Proteomes" id="UP001146469"/>
    </source>
</evidence>
<gene>
    <name evidence="2" type="ORF">L8V00_00415</name>
</gene>
<proteinExistence type="predicted"/>
<dbReference type="EMBL" id="JAKMUT010000001">
    <property type="protein sequence ID" value="MCZ9288678.1"/>
    <property type="molecule type" value="Genomic_DNA"/>
</dbReference>
<evidence type="ECO:0000313" key="2">
    <source>
        <dbReference type="EMBL" id="MCZ9288678.1"/>
    </source>
</evidence>